<sequence length="395" mass="42262">MAGKVPVMCGVDIGGTLAKTVVYIPDGWGRGDGGGATNEIQAALGRQGWTEEDLRVEVEGGCLVFFKFVSSAALATTKLIEKLGLLPKGSQLHVTGGGAFKYKHVFEDALGVAPCVHDEMESLVRGLTVLRNFKHECFSLKNILFQGATGADRESIQAVWTDLDVEKGFLIVNIGSGVSFVHCTKNRKNGKETFERIGGSSLGGSTFLGLTALLTGVDRFDDAIDLAANGDSAAVDMLVKDIYGDKQVYNLKPTTLASSFGKMVSKRARKKAAPEDLALSTLIMCSMNVAALAHLHAKSKNAKHVVFTGSFLTGNGSNSIRQETNKFGLNSHSERHLHRRNRIAMRTLAYALAFWTKGEKQAIFLKHDGFLGAVGSLSLGVGDIIGQPNSSSSRL</sequence>
<dbReference type="GO" id="GO:0005829">
    <property type="term" value="C:cytosol"/>
    <property type="evidence" value="ECO:0007669"/>
    <property type="project" value="TreeGrafter"/>
</dbReference>
<dbReference type="SUPFAM" id="SSF53067">
    <property type="entry name" value="Actin-like ATPase domain"/>
    <property type="match status" value="2"/>
</dbReference>
<protein>
    <recommendedName>
        <fullName evidence="5">Pantothenate kinase</fullName>
    </recommendedName>
</protein>
<dbReference type="GO" id="GO:0005634">
    <property type="term" value="C:nucleus"/>
    <property type="evidence" value="ECO:0007669"/>
    <property type="project" value="TreeGrafter"/>
</dbReference>
<dbReference type="PANTHER" id="PTHR12280:SF20">
    <property type="entry name" value="4'-PHOSPHOPANTETHEINE PHOSPHATASE"/>
    <property type="match status" value="1"/>
</dbReference>
<evidence type="ECO:0000313" key="4">
    <source>
        <dbReference type="EMBL" id="CAD9675862.1"/>
    </source>
</evidence>
<dbReference type="GO" id="GO:0004594">
    <property type="term" value="F:pantothenate kinase activity"/>
    <property type="evidence" value="ECO:0007669"/>
    <property type="project" value="TreeGrafter"/>
</dbReference>
<keyword evidence="2" id="KW-0067">ATP-binding</keyword>
<dbReference type="EMBL" id="HBHK01008420">
    <property type="protein sequence ID" value="CAD9675862.1"/>
    <property type="molecule type" value="Transcribed_RNA"/>
</dbReference>
<dbReference type="Pfam" id="PF03630">
    <property type="entry name" value="Fumble"/>
    <property type="match status" value="2"/>
</dbReference>
<proteinExistence type="predicted"/>
<keyword evidence="1" id="KW-0547">Nucleotide-binding</keyword>
<accession>A0A7S2RN59</accession>
<dbReference type="AlphaFoldDB" id="A0A7S2RN59"/>
<evidence type="ECO:0000256" key="2">
    <source>
        <dbReference type="ARBA" id="ARBA00022840"/>
    </source>
</evidence>
<dbReference type="GO" id="GO:0005524">
    <property type="term" value="F:ATP binding"/>
    <property type="evidence" value="ECO:0007669"/>
    <property type="project" value="UniProtKB-KW"/>
</dbReference>
<gene>
    <name evidence="4" type="ORF">QSP1433_LOCUS5230</name>
</gene>
<dbReference type="InterPro" id="IPR043129">
    <property type="entry name" value="ATPase_NBD"/>
</dbReference>
<organism evidence="4">
    <name type="scientific">Mucochytrium quahogii</name>
    <dbReference type="NCBI Taxonomy" id="96639"/>
    <lineage>
        <taxon>Eukaryota</taxon>
        <taxon>Sar</taxon>
        <taxon>Stramenopiles</taxon>
        <taxon>Bigyra</taxon>
        <taxon>Labyrinthulomycetes</taxon>
        <taxon>Thraustochytrida</taxon>
        <taxon>Thraustochytriidae</taxon>
        <taxon>Mucochytrium</taxon>
    </lineage>
</organism>
<evidence type="ECO:0000256" key="3">
    <source>
        <dbReference type="ARBA" id="ARBA00022993"/>
    </source>
</evidence>
<dbReference type="Gene3D" id="3.30.420.40">
    <property type="match status" value="1"/>
</dbReference>
<dbReference type="PANTHER" id="PTHR12280">
    <property type="entry name" value="PANTOTHENATE KINASE"/>
    <property type="match status" value="1"/>
</dbReference>
<evidence type="ECO:0000256" key="1">
    <source>
        <dbReference type="ARBA" id="ARBA00022741"/>
    </source>
</evidence>
<evidence type="ECO:0008006" key="5">
    <source>
        <dbReference type="Google" id="ProtNLM"/>
    </source>
</evidence>
<name>A0A7S2RN59_9STRA</name>
<dbReference type="Gene3D" id="3.30.420.510">
    <property type="match status" value="1"/>
</dbReference>
<reference evidence="4" key="1">
    <citation type="submission" date="2021-01" db="EMBL/GenBank/DDBJ databases">
        <authorList>
            <person name="Corre E."/>
            <person name="Pelletier E."/>
            <person name="Niang G."/>
            <person name="Scheremetjew M."/>
            <person name="Finn R."/>
            <person name="Kale V."/>
            <person name="Holt S."/>
            <person name="Cochrane G."/>
            <person name="Meng A."/>
            <person name="Brown T."/>
            <person name="Cohen L."/>
        </authorList>
    </citation>
    <scope>NUCLEOTIDE SEQUENCE</scope>
    <source>
        <strain evidence="4">NY070348D</strain>
    </source>
</reference>
<keyword evidence="3" id="KW-0173">Coenzyme A biosynthesis</keyword>
<dbReference type="GO" id="GO:0015937">
    <property type="term" value="P:coenzyme A biosynthetic process"/>
    <property type="evidence" value="ECO:0007669"/>
    <property type="project" value="UniProtKB-KW"/>
</dbReference>
<dbReference type="InterPro" id="IPR004567">
    <property type="entry name" value="Type_II_PanK"/>
</dbReference>